<keyword evidence="2" id="KW-1133">Transmembrane helix</keyword>
<evidence type="ECO:0000259" key="3">
    <source>
        <dbReference type="PROSITE" id="PS50878"/>
    </source>
</evidence>
<keyword evidence="4" id="KW-0548">Nucleotidyltransferase</keyword>
<dbReference type="EMBL" id="CP134846">
    <property type="protein sequence ID" value="WNL17912.1"/>
    <property type="molecule type" value="Genomic_DNA"/>
</dbReference>
<keyword evidence="2" id="KW-0472">Membrane</keyword>
<sequence length="288" mass="34234">MDSLYNELQNGTYKPKPYVTFYVYEPKKREIKAPAFRDLVVQHAIYKVIYPIFDRKFIHTSYACRKGGGTHKASAYTQKEIRKYSGNDYFAKLDIKKFFYSIMRFILEKMFHKVIKDKRFIAIMMMFAEIPTLFGIPIGNLLSQLYALIFLNPLDHFVKRVLKVKSYVRYVDDFVMIGLNLEKAKEFKKACEEFVIKKLGLELSHWHIQKIKRGINYVGYRTWKRVKFVRKHSMYKMKKAIKKEKIESIISLVGHAKGTATLRYFKKLLIEFSIFHKLPQRTQICLSM</sequence>
<evidence type="ECO:0000313" key="4">
    <source>
        <dbReference type="EMBL" id="WNL17912.1"/>
    </source>
</evidence>
<dbReference type="PROSITE" id="PS50878">
    <property type="entry name" value="RT_POL"/>
    <property type="match status" value="1"/>
</dbReference>
<dbReference type="AlphaFoldDB" id="A0AA96I586"/>
<comment type="similarity">
    <text evidence="1">Belongs to the bacterial reverse transcriptase family.</text>
</comment>
<dbReference type="InterPro" id="IPR043502">
    <property type="entry name" value="DNA/RNA_pol_sf"/>
</dbReference>
<reference evidence="4" key="1">
    <citation type="submission" date="2023-09" db="EMBL/GenBank/DDBJ databases">
        <title>Arcobacter tbilisiensis sp. nov. isolated from chicken meat in Tbilisi, Georgia.</title>
        <authorList>
            <person name="Matthias R."/>
            <person name="Zautner A.E."/>
        </authorList>
    </citation>
    <scope>NUCLEOTIDE SEQUENCE</scope>
    <source>
        <strain evidence="4">LEO 107</strain>
    </source>
</reference>
<dbReference type="InterPro" id="IPR000477">
    <property type="entry name" value="RT_dom"/>
</dbReference>
<evidence type="ECO:0000256" key="2">
    <source>
        <dbReference type="SAM" id="Phobius"/>
    </source>
</evidence>
<dbReference type="InterPro" id="IPR051083">
    <property type="entry name" value="GrpII_Intron_Splice-Mob/Def"/>
</dbReference>
<keyword evidence="4" id="KW-0695">RNA-directed DNA polymerase</keyword>
<evidence type="ECO:0000256" key="1">
    <source>
        <dbReference type="ARBA" id="ARBA00034120"/>
    </source>
</evidence>
<dbReference type="CDD" id="cd01651">
    <property type="entry name" value="RT_G2_intron"/>
    <property type="match status" value="1"/>
</dbReference>
<dbReference type="Pfam" id="PF00078">
    <property type="entry name" value="RVT_1"/>
    <property type="match status" value="1"/>
</dbReference>
<gene>
    <name evidence="4" type="ORF">RJG54_08470</name>
</gene>
<keyword evidence="4" id="KW-0808">Transferase</keyword>
<name>A0AA96I586_9BACT</name>
<dbReference type="SUPFAM" id="SSF56672">
    <property type="entry name" value="DNA/RNA polymerases"/>
    <property type="match status" value="1"/>
</dbReference>
<dbReference type="PANTHER" id="PTHR34047:SF8">
    <property type="entry name" value="PROTEIN YKFC"/>
    <property type="match status" value="1"/>
</dbReference>
<organism evidence="4">
    <name type="scientific">Arcobacter sp. AZ-2023</name>
    <dbReference type="NCBI Taxonomy" id="3074453"/>
    <lineage>
        <taxon>Bacteria</taxon>
        <taxon>Pseudomonadati</taxon>
        <taxon>Campylobacterota</taxon>
        <taxon>Epsilonproteobacteria</taxon>
        <taxon>Campylobacterales</taxon>
        <taxon>Arcobacteraceae</taxon>
        <taxon>Arcobacter</taxon>
    </lineage>
</organism>
<proteinExistence type="inferred from homology"/>
<dbReference type="GO" id="GO:0003964">
    <property type="term" value="F:RNA-directed DNA polymerase activity"/>
    <property type="evidence" value="ECO:0007669"/>
    <property type="project" value="UniProtKB-KW"/>
</dbReference>
<keyword evidence="2" id="KW-0812">Transmembrane</keyword>
<protein>
    <submittedName>
        <fullName evidence="4">Reverse transcriptase/maturase family protein</fullName>
    </submittedName>
</protein>
<feature type="transmembrane region" description="Helical" evidence="2">
    <location>
        <begin position="120"/>
        <end position="142"/>
    </location>
</feature>
<feature type="domain" description="Reverse transcriptase" evidence="3">
    <location>
        <begin position="6"/>
        <end position="222"/>
    </location>
</feature>
<dbReference type="PANTHER" id="PTHR34047">
    <property type="entry name" value="NUCLEAR INTRON MATURASE 1, MITOCHONDRIAL-RELATED"/>
    <property type="match status" value="1"/>
</dbReference>
<accession>A0AA96I586</accession>